<comment type="caution">
    <text evidence="2">The sequence shown here is derived from an EMBL/GenBank/DDBJ whole genome shotgun (WGS) entry which is preliminary data.</text>
</comment>
<feature type="transmembrane region" description="Helical" evidence="1">
    <location>
        <begin position="41"/>
        <end position="61"/>
    </location>
</feature>
<feature type="transmembrane region" description="Helical" evidence="1">
    <location>
        <begin position="12"/>
        <end position="29"/>
    </location>
</feature>
<protein>
    <submittedName>
        <fullName evidence="2">DUF3021 domain-containing protein</fullName>
    </submittedName>
</protein>
<name>A0ABU8F558_9BACI</name>
<dbReference type="Pfam" id="PF11457">
    <property type="entry name" value="DUF3021"/>
    <property type="match status" value="1"/>
</dbReference>
<keyword evidence="3" id="KW-1185">Reference proteome</keyword>
<sequence length="136" mass="15899">MKTFLFRSMIGIFFGAFLAVIFTNLVVLFGEKDMIDGQMFLKNSLGSIFCGWFFTVSPLYFENPNLRLAQQTGLHFLTVIILYFILAFGIGWVPFEWSSFLSAIVLFIGFYLIFWTSFYLYFRNQAKKLNEELDLL</sequence>
<dbReference type="EMBL" id="JBAWSY010000006">
    <property type="protein sequence ID" value="MEI4770133.1"/>
    <property type="molecule type" value="Genomic_DNA"/>
</dbReference>
<dbReference type="InterPro" id="IPR021560">
    <property type="entry name" value="DUF3021"/>
</dbReference>
<dbReference type="Proteomes" id="UP001364890">
    <property type="component" value="Unassembled WGS sequence"/>
</dbReference>
<evidence type="ECO:0000313" key="3">
    <source>
        <dbReference type="Proteomes" id="UP001364890"/>
    </source>
</evidence>
<evidence type="ECO:0000313" key="2">
    <source>
        <dbReference type="EMBL" id="MEI4770133.1"/>
    </source>
</evidence>
<feature type="transmembrane region" description="Helical" evidence="1">
    <location>
        <begin position="73"/>
        <end position="93"/>
    </location>
</feature>
<keyword evidence="1" id="KW-0472">Membrane</keyword>
<feature type="transmembrane region" description="Helical" evidence="1">
    <location>
        <begin position="99"/>
        <end position="122"/>
    </location>
</feature>
<proteinExistence type="predicted"/>
<accession>A0ABU8F558</accession>
<evidence type="ECO:0000256" key="1">
    <source>
        <dbReference type="SAM" id="Phobius"/>
    </source>
</evidence>
<dbReference type="RefSeq" id="WP_336497688.1">
    <property type="nucleotide sequence ID" value="NZ_JBAWSY010000006.1"/>
</dbReference>
<gene>
    <name evidence="2" type="ORF">WAX74_10840</name>
</gene>
<keyword evidence="1" id="KW-0812">Transmembrane</keyword>
<keyword evidence="1" id="KW-1133">Transmembrane helix</keyword>
<organism evidence="2 3">
    <name type="scientific">Psychrobacillus mangrovi</name>
    <dbReference type="NCBI Taxonomy" id="3117745"/>
    <lineage>
        <taxon>Bacteria</taxon>
        <taxon>Bacillati</taxon>
        <taxon>Bacillota</taxon>
        <taxon>Bacilli</taxon>
        <taxon>Bacillales</taxon>
        <taxon>Bacillaceae</taxon>
        <taxon>Psychrobacillus</taxon>
    </lineage>
</organism>
<reference evidence="2 3" key="1">
    <citation type="submission" date="2024-01" db="EMBL/GenBank/DDBJ databases">
        <title>Seven novel Bacillus-like species.</title>
        <authorList>
            <person name="Liu G."/>
        </authorList>
    </citation>
    <scope>NUCLEOTIDE SEQUENCE [LARGE SCALE GENOMIC DNA]</scope>
    <source>
        <strain evidence="2 3">FJAT-51614</strain>
    </source>
</reference>